<dbReference type="InterPro" id="IPR050563">
    <property type="entry name" value="4-hydroxybenzoyl-CoA_TE"/>
</dbReference>
<dbReference type="InterPro" id="IPR029069">
    <property type="entry name" value="HotDog_dom_sf"/>
</dbReference>
<dbReference type="Gene3D" id="3.10.129.10">
    <property type="entry name" value="Hotdog Thioesterase"/>
    <property type="match status" value="1"/>
</dbReference>
<dbReference type="CDD" id="cd00586">
    <property type="entry name" value="4HBT"/>
    <property type="match status" value="1"/>
</dbReference>
<dbReference type="SUPFAM" id="SSF54637">
    <property type="entry name" value="Thioesterase/thiol ester dehydrase-isomerase"/>
    <property type="match status" value="1"/>
</dbReference>
<dbReference type="RefSeq" id="WP_164680058.1">
    <property type="nucleotide sequence ID" value="NZ_CP049057.1"/>
</dbReference>
<name>A0A6G6GN93_9FLAO</name>
<dbReference type="EMBL" id="CP049057">
    <property type="protein sequence ID" value="QIE60046.1"/>
    <property type="molecule type" value="Genomic_DNA"/>
</dbReference>
<sequence length="158" mass="18781">MYTKEFEVRWNDIDANRHLANSAYINYMSHTRLSFMQKNGFGQADMVRHNIGPVVFYEHMFYFKEVFPGKPIKVSMELKGISEDGMYFSFLHNFYDQRGRNLARCEMMAGWIDLNTRKLRAIPEELLENLNTLSKTDDFYTITKEHTRRHGQLPIDLK</sequence>
<dbReference type="Proteomes" id="UP000505306">
    <property type="component" value="Chromosome"/>
</dbReference>
<dbReference type="KEGG" id="mgel:G5B37_10865"/>
<reference evidence="1 2" key="1">
    <citation type="submission" date="2020-02" db="EMBL/GenBank/DDBJ databases">
        <title>Complete genome sequence of Flavobacteriaceae bacterium.</title>
        <authorList>
            <person name="Kim S.-J."/>
            <person name="Kim Y.-S."/>
            <person name="Kim K.-H."/>
        </authorList>
    </citation>
    <scope>NUCLEOTIDE SEQUENCE [LARGE SCALE GENOMIC DNA]</scope>
    <source>
        <strain evidence="1 2">RR4-40</strain>
    </source>
</reference>
<accession>A0A6G6GN93</accession>
<keyword evidence="2" id="KW-1185">Reference proteome</keyword>
<evidence type="ECO:0000313" key="2">
    <source>
        <dbReference type="Proteomes" id="UP000505306"/>
    </source>
</evidence>
<proteinExistence type="predicted"/>
<dbReference type="AlphaFoldDB" id="A0A6G6GN93"/>
<dbReference type="PANTHER" id="PTHR31793:SF24">
    <property type="entry name" value="LONG-CHAIN ACYL-COA THIOESTERASE FADM"/>
    <property type="match status" value="1"/>
</dbReference>
<organism evidence="1 2">
    <name type="scientific">Rasiella rasia</name>
    <dbReference type="NCBI Taxonomy" id="2744027"/>
    <lineage>
        <taxon>Bacteria</taxon>
        <taxon>Pseudomonadati</taxon>
        <taxon>Bacteroidota</taxon>
        <taxon>Flavobacteriia</taxon>
        <taxon>Flavobacteriales</taxon>
        <taxon>Flavobacteriaceae</taxon>
        <taxon>Rasiella</taxon>
    </lineage>
</organism>
<dbReference type="Pfam" id="PF13279">
    <property type="entry name" value="4HBT_2"/>
    <property type="match status" value="1"/>
</dbReference>
<dbReference type="PANTHER" id="PTHR31793">
    <property type="entry name" value="4-HYDROXYBENZOYL-COA THIOESTERASE FAMILY MEMBER"/>
    <property type="match status" value="1"/>
</dbReference>
<evidence type="ECO:0000313" key="1">
    <source>
        <dbReference type="EMBL" id="QIE60046.1"/>
    </source>
</evidence>
<dbReference type="GO" id="GO:0047617">
    <property type="term" value="F:fatty acyl-CoA hydrolase activity"/>
    <property type="evidence" value="ECO:0007669"/>
    <property type="project" value="TreeGrafter"/>
</dbReference>
<protein>
    <submittedName>
        <fullName evidence="1">Thioesterase</fullName>
    </submittedName>
</protein>
<gene>
    <name evidence="1" type="ORF">G5B37_10865</name>
</gene>